<organism evidence="1 2">
    <name type="scientific">Vibrio parahaemolyticus</name>
    <dbReference type="NCBI Taxonomy" id="670"/>
    <lineage>
        <taxon>Bacteria</taxon>
        <taxon>Pseudomonadati</taxon>
        <taxon>Pseudomonadota</taxon>
        <taxon>Gammaproteobacteria</taxon>
        <taxon>Vibrionales</taxon>
        <taxon>Vibrionaceae</taxon>
        <taxon>Vibrio</taxon>
    </lineage>
</organism>
<sequence>VLSNHINILMAAEKKLMTNPLITQLRQQHRDSIIPLMAGALASHQATQELDSVFDQYSQDYQTFEDKLEDFFSELDLSDYAYSEIAGFYILLNLK</sequence>
<feature type="non-terminal residue" evidence="1">
    <location>
        <position position="95"/>
    </location>
</feature>
<proteinExistence type="predicted"/>
<protein>
    <submittedName>
        <fullName evidence="1">Uncharacterized protein</fullName>
    </submittedName>
</protein>
<dbReference type="EMBL" id="NIXT01004033">
    <property type="protein sequence ID" value="OXE28728.1"/>
    <property type="molecule type" value="Genomic_DNA"/>
</dbReference>
<comment type="caution">
    <text evidence="1">The sequence shown here is derived from an EMBL/GenBank/DDBJ whole genome shotgun (WGS) entry which is preliminary data.</text>
</comment>
<dbReference type="AlphaFoldDB" id="A0A227J1G7"/>
<evidence type="ECO:0000313" key="2">
    <source>
        <dbReference type="Proteomes" id="UP000214596"/>
    </source>
</evidence>
<gene>
    <name evidence="1" type="ORF">CA163_32365</name>
</gene>
<evidence type="ECO:0000313" key="1">
    <source>
        <dbReference type="EMBL" id="OXE28728.1"/>
    </source>
</evidence>
<reference evidence="1 2" key="1">
    <citation type="journal article" date="2017" name="Appl. Environ. Microbiol.">
        <title>Parallel evolution of two clades of a major Atlantic endemic Vibrio parahaemolyticus pathogen lineage by independent acquisition of related pathogenicity islands.</title>
        <authorList>
            <person name="Xu F."/>
            <person name="Gonzalez-Escalona N."/>
            <person name="Drees K.P."/>
            <person name="Sebra R.P."/>
            <person name="Cooper V.S."/>
            <person name="Jones S.H."/>
            <person name="Whistler C.A."/>
        </authorList>
    </citation>
    <scope>NUCLEOTIDE SEQUENCE [LARGE SCALE GENOMIC DNA]</scope>
    <source>
        <strain evidence="1 2">MAVP-3</strain>
    </source>
</reference>
<dbReference type="Proteomes" id="UP000214596">
    <property type="component" value="Unassembled WGS sequence"/>
</dbReference>
<name>A0A227J1G7_VIBPH</name>
<accession>A0A227J1G7</accession>
<feature type="non-terminal residue" evidence="1">
    <location>
        <position position="1"/>
    </location>
</feature>